<dbReference type="EMBL" id="JABMOJ010000495">
    <property type="protein sequence ID" value="NQV66302.1"/>
    <property type="molecule type" value="Genomic_DNA"/>
</dbReference>
<accession>A0A973AA99</accession>
<dbReference type="GO" id="GO:0006508">
    <property type="term" value="P:proteolysis"/>
    <property type="evidence" value="ECO:0007669"/>
    <property type="project" value="UniProtKB-KW"/>
</dbReference>
<evidence type="ECO:0000313" key="14">
    <source>
        <dbReference type="Proteomes" id="UP000754644"/>
    </source>
</evidence>
<evidence type="ECO:0000313" key="13">
    <source>
        <dbReference type="EMBL" id="NQV66302.1"/>
    </source>
</evidence>
<feature type="transmembrane region" description="Helical" evidence="11">
    <location>
        <begin position="55"/>
        <end position="77"/>
    </location>
</feature>
<keyword evidence="4 11" id="KW-0812">Transmembrane</keyword>
<evidence type="ECO:0000259" key="12">
    <source>
        <dbReference type="Pfam" id="PF01435"/>
    </source>
</evidence>
<evidence type="ECO:0000256" key="5">
    <source>
        <dbReference type="ARBA" id="ARBA00022723"/>
    </source>
</evidence>
<comment type="cofactor">
    <cofactor evidence="1">
        <name>Zn(2+)</name>
        <dbReference type="ChEBI" id="CHEBI:29105"/>
    </cofactor>
</comment>
<gene>
    <name evidence="13" type="ORF">HQ497_13155</name>
</gene>
<evidence type="ECO:0000256" key="2">
    <source>
        <dbReference type="ARBA" id="ARBA00022475"/>
    </source>
</evidence>
<reference evidence="13" key="1">
    <citation type="submission" date="2020-05" db="EMBL/GenBank/DDBJ databases">
        <title>Sulfur intermediates as new biogeochemical hubs in an aquatic model microbial ecosystem.</title>
        <authorList>
            <person name="Vigneron A."/>
        </authorList>
    </citation>
    <scope>NUCLEOTIDE SEQUENCE</scope>
    <source>
        <strain evidence="13">Bin.250</strain>
    </source>
</reference>
<keyword evidence="6" id="KW-0378">Hydrolase</keyword>
<dbReference type="InterPro" id="IPR050083">
    <property type="entry name" value="HtpX_protease"/>
</dbReference>
<evidence type="ECO:0000256" key="11">
    <source>
        <dbReference type="SAM" id="Phobius"/>
    </source>
</evidence>
<evidence type="ECO:0000256" key="4">
    <source>
        <dbReference type="ARBA" id="ARBA00022692"/>
    </source>
</evidence>
<keyword evidence="10 11" id="KW-0472">Membrane</keyword>
<evidence type="ECO:0000256" key="6">
    <source>
        <dbReference type="ARBA" id="ARBA00022801"/>
    </source>
</evidence>
<feature type="domain" description="Peptidase M48" evidence="12">
    <location>
        <begin position="105"/>
        <end position="324"/>
    </location>
</feature>
<dbReference type="CDD" id="cd07340">
    <property type="entry name" value="M48B_Htpx_like"/>
    <property type="match status" value="1"/>
</dbReference>
<dbReference type="GO" id="GO:0046872">
    <property type="term" value="F:metal ion binding"/>
    <property type="evidence" value="ECO:0007669"/>
    <property type="project" value="UniProtKB-KW"/>
</dbReference>
<evidence type="ECO:0000256" key="7">
    <source>
        <dbReference type="ARBA" id="ARBA00022833"/>
    </source>
</evidence>
<organism evidence="13 14">
    <name type="scientific">SAR86 cluster bacterium</name>
    <dbReference type="NCBI Taxonomy" id="2030880"/>
    <lineage>
        <taxon>Bacteria</taxon>
        <taxon>Pseudomonadati</taxon>
        <taxon>Pseudomonadota</taxon>
        <taxon>Gammaproteobacteria</taxon>
        <taxon>SAR86 cluster</taxon>
    </lineage>
</organism>
<feature type="transmembrane region" description="Helical" evidence="11">
    <location>
        <begin position="183"/>
        <end position="205"/>
    </location>
</feature>
<keyword evidence="2" id="KW-1003">Cell membrane</keyword>
<keyword evidence="7" id="KW-0862">Zinc</keyword>
<evidence type="ECO:0000256" key="10">
    <source>
        <dbReference type="ARBA" id="ARBA00023136"/>
    </source>
</evidence>
<dbReference type="PANTHER" id="PTHR43221">
    <property type="entry name" value="PROTEASE HTPX"/>
    <property type="match status" value="1"/>
</dbReference>
<sequence length="626" mass="67606">MDFFQHQDKARRNTKLLLALYAAAVISIVLLTNLLVIVVSGFFDSASLMASSEGYDWGLFLMVSMLVILLIGLGSLYRIHSLSKGGSVVAEMLDGQLLIDPHGSLEKRRLLNVVEEMAIAAGTPVPPVYIIPDDSINAFAAGYSPGDAIIGVTEGALQNLSRDQLQGVIAHEFSHILNGDMRLNIRLMGVLYGILMLAVIGRIVLNGSRLRSSSKRNSGGAILAVGLGLLILGYLGKFFGTLIKAAVSRQREYLADASAVQFTRYPLGISGALKRIGGYSQGTVLANPESEEISHAFFCSGVNFTFGALTSTHPPLAERIKRLEPNWNGAYLSHNEPDQSLPAESAGPLLSSFAGAAIRINADEVFQTMGQPGGAQLSHARSLLALISDELLNAAHETFSARAIVYLLLLDQDAAIQERQLNFLENVADTAVLHRLYEMLPLFPAVKPVMRLPLLEIAMPALRQMTRVQYEAFKANIHGLVIADQKMSLSEWALQKFVTKHLGEAFDGAHRRPKYKGYAAVRGQCAQLLSVLAYTDVTSTDPQVAFAVGRELLGLDIELVDKSSLSLSNLNDCVDALAELRPLLKPKLLKACIATITADGVATPVEVELVRTVADSLDCPMPPIVA</sequence>
<evidence type="ECO:0000256" key="9">
    <source>
        <dbReference type="ARBA" id="ARBA00023049"/>
    </source>
</evidence>
<dbReference type="PANTHER" id="PTHR43221:SF2">
    <property type="entry name" value="PROTEASE HTPX HOMOLOG"/>
    <property type="match status" value="1"/>
</dbReference>
<keyword evidence="5" id="KW-0479">Metal-binding</keyword>
<dbReference type="GO" id="GO:0004222">
    <property type="term" value="F:metalloendopeptidase activity"/>
    <property type="evidence" value="ECO:0007669"/>
    <property type="project" value="InterPro"/>
</dbReference>
<comment type="caution">
    <text evidence="13">The sequence shown here is derived from an EMBL/GenBank/DDBJ whole genome shotgun (WGS) entry which is preliminary data.</text>
</comment>
<evidence type="ECO:0000256" key="1">
    <source>
        <dbReference type="ARBA" id="ARBA00001947"/>
    </source>
</evidence>
<name>A0A973AA99_9GAMM</name>
<feature type="transmembrane region" description="Helical" evidence="11">
    <location>
        <begin position="217"/>
        <end position="235"/>
    </location>
</feature>
<keyword evidence="9" id="KW-0482">Metalloprotease</keyword>
<keyword evidence="8 11" id="KW-1133">Transmembrane helix</keyword>
<dbReference type="InterPro" id="IPR001915">
    <property type="entry name" value="Peptidase_M48"/>
</dbReference>
<proteinExistence type="predicted"/>
<dbReference type="Proteomes" id="UP000754644">
    <property type="component" value="Unassembled WGS sequence"/>
</dbReference>
<dbReference type="AlphaFoldDB" id="A0A973AA99"/>
<feature type="transmembrane region" description="Helical" evidence="11">
    <location>
        <begin position="16"/>
        <end position="43"/>
    </location>
</feature>
<evidence type="ECO:0000256" key="3">
    <source>
        <dbReference type="ARBA" id="ARBA00022670"/>
    </source>
</evidence>
<evidence type="ECO:0000256" key="8">
    <source>
        <dbReference type="ARBA" id="ARBA00022989"/>
    </source>
</evidence>
<dbReference type="Gene3D" id="3.30.2010.10">
    <property type="entry name" value="Metalloproteases ('zincins'), catalytic domain"/>
    <property type="match status" value="1"/>
</dbReference>
<dbReference type="Pfam" id="PF01435">
    <property type="entry name" value="Peptidase_M48"/>
    <property type="match status" value="1"/>
</dbReference>
<keyword evidence="3" id="KW-0645">Protease</keyword>
<protein>
    <submittedName>
        <fullName evidence="13">M48 family metallopeptidase</fullName>
    </submittedName>
</protein>